<evidence type="ECO:0000259" key="2">
    <source>
        <dbReference type="Pfam" id="PF03435"/>
    </source>
</evidence>
<dbReference type="SUPFAM" id="SSF55347">
    <property type="entry name" value="Glyceraldehyde-3-phosphate dehydrogenase-like, C-terminal domain"/>
    <property type="match status" value="1"/>
</dbReference>
<protein>
    <submittedName>
        <fullName evidence="4">Saccharopine dehydrogenase</fullName>
    </submittedName>
</protein>
<evidence type="ECO:0000259" key="3">
    <source>
        <dbReference type="Pfam" id="PF16653"/>
    </source>
</evidence>
<sequence length="446" mass="50354">MKKILLLGAGRSAMALIKYLFDNATAEHWYITIGDIQVAHLEPLVAPIDFAKTITFNVHHAEQRAKEVSEADLVISLLPAIFHIEVAKECLQQQKHLITASYVSPDFLALHAEAQKNNLTILMESGLDPGIDHMSAMQVIRNIQGAGGKLISFKSYTGGLVAPESDNNPWNYKFTWNPRNVVLAGQGTAKYIKKGQYKYIPYHKLFQRTDEFYVDGFGYFEGYANRDSLSYREPYGLLDIPTMLRGTLRRKGYCEAWNVFVQLGLTDDSYTLDGSERMTHRTFLESFLPPAAAQGQSMAERVSLYLGVPRESEIIQKLEWLELFEDTPVGLESATPAQVLEKILKQKLTLAPGDKDMIVMQHLFEYEFDGEQREITSTLVVLGEDEVQTAMAKTVGLPVGILAKLLLRGEISHRGIVIPIYPELYEPVLKELEQYGVRFVETERML</sequence>
<dbReference type="PANTHER" id="PTHR11133:SF22">
    <property type="entry name" value="ALPHA-AMINOADIPIC SEMIALDEHYDE SYNTHASE, MITOCHONDRIAL"/>
    <property type="match status" value="1"/>
</dbReference>
<dbReference type="PANTHER" id="PTHR11133">
    <property type="entry name" value="SACCHAROPINE DEHYDROGENASE"/>
    <property type="match status" value="1"/>
</dbReference>
<dbReference type="GO" id="GO:0005737">
    <property type="term" value="C:cytoplasm"/>
    <property type="evidence" value="ECO:0007669"/>
    <property type="project" value="TreeGrafter"/>
</dbReference>
<dbReference type="Pfam" id="PF03435">
    <property type="entry name" value="Sacchrp_dh_NADP"/>
    <property type="match status" value="1"/>
</dbReference>
<dbReference type="GO" id="GO:0004753">
    <property type="term" value="F:saccharopine dehydrogenase activity"/>
    <property type="evidence" value="ECO:0007669"/>
    <property type="project" value="TreeGrafter"/>
</dbReference>
<dbReference type="RefSeq" id="WP_119433667.1">
    <property type="nucleotide sequence ID" value="NZ_QWGE01000007.1"/>
</dbReference>
<organism evidence="4 5">
    <name type="scientific">Pontibacter oryzae</name>
    <dbReference type="NCBI Taxonomy" id="2304593"/>
    <lineage>
        <taxon>Bacteria</taxon>
        <taxon>Pseudomonadati</taxon>
        <taxon>Bacteroidota</taxon>
        <taxon>Cytophagia</taxon>
        <taxon>Cytophagales</taxon>
        <taxon>Hymenobacteraceae</taxon>
        <taxon>Pontibacter</taxon>
    </lineage>
</organism>
<name>A0A399RUG8_9BACT</name>
<dbReference type="InterPro" id="IPR032095">
    <property type="entry name" value="Sacchrp_dh-like_C"/>
</dbReference>
<dbReference type="GO" id="GO:0019878">
    <property type="term" value="P:lysine biosynthetic process via aminoadipic acid"/>
    <property type="evidence" value="ECO:0007669"/>
    <property type="project" value="TreeGrafter"/>
</dbReference>
<proteinExistence type="predicted"/>
<dbReference type="Gene3D" id="3.40.50.720">
    <property type="entry name" value="NAD(P)-binding Rossmann-like Domain"/>
    <property type="match status" value="1"/>
</dbReference>
<accession>A0A399RUG8</accession>
<dbReference type="Pfam" id="PF16653">
    <property type="entry name" value="Sacchrp_dh_C"/>
    <property type="match status" value="1"/>
</dbReference>
<evidence type="ECO:0000313" key="5">
    <source>
        <dbReference type="Proteomes" id="UP000266005"/>
    </source>
</evidence>
<dbReference type="AlphaFoldDB" id="A0A399RUG8"/>
<dbReference type="Proteomes" id="UP000266005">
    <property type="component" value="Unassembled WGS sequence"/>
</dbReference>
<feature type="domain" description="Saccharopine dehydrogenase NADP binding" evidence="2">
    <location>
        <begin position="4"/>
        <end position="122"/>
    </location>
</feature>
<dbReference type="Gene3D" id="1.10.1870.10">
    <property type="entry name" value="Domain 3, Saccharopine reductase"/>
    <property type="match status" value="1"/>
</dbReference>
<dbReference type="InterPro" id="IPR051168">
    <property type="entry name" value="AASS"/>
</dbReference>
<keyword evidence="1" id="KW-0560">Oxidoreductase</keyword>
<dbReference type="InterPro" id="IPR036291">
    <property type="entry name" value="NAD(P)-bd_dom_sf"/>
</dbReference>
<keyword evidence="5" id="KW-1185">Reference proteome</keyword>
<dbReference type="InterPro" id="IPR005097">
    <property type="entry name" value="Sacchrp_dh_NADP-bd"/>
</dbReference>
<dbReference type="Gene3D" id="3.30.360.10">
    <property type="entry name" value="Dihydrodipicolinate Reductase, domain 2"/>
    <property type="match status" value="1"/>
</dbReference>
<comment type="caution">
    <text evidence="4">The sequence shown here is derived from an EMBL/GenBank/DDBJ whole genome shotgun (WGS) entry which is preliminary data.</text>
</comment>
<reference evidence="5" key="1">
    <citation type="submission" date="2018-08" db="EMBL/GenBank/DDBJ databases">
        <title>Mucilaginibacter sp. MYSH2.</title>
        <authorList>
            <person name="Seo T."/>
        </authorList>
    </citation>
    <scope>NUCLEOTIDE SEQUENCE [LARGE SCALE GENOMIC DNA]</scope>
    <source>
        <strain evidence="5">KIRAN</strain>
    </source>
</reference>
<gene>
    <name evidence="4" type="ORF">D1627_17975</name>
</gene>
<dbReference type="OrthoDB" id="973788at2"/>
<dbReference type="EMBL" id="QWGE01000007">
    <property type="protein sequence ID" value="RIJ33502.1"/>
    <property type="molecule type" value="Genomic_DNA"/>
</dbReference>
<feature type="domain" description="Saccharopine dehydrogenase-like C-terminal" evidence="3">
    <location>
        <begin position="126"/>
        <end position="437"/>
    </location>
</feature>
<dbReference type="SUPFAM" id="SSF51735">
    <property type="entry name" value="NAD(P)-binding Rossmann-fold domains"/>
    <property type="match status" value="1"/>
</dbReference>
<evidence type="ECO:0000256" key="1">
    <source>
        <dbReference type="ARBA" id="ARBA00023002"/>
    </source>
</evidence>
<evidence type="ECO:0000313" key="4">
    <source>
        <dbReference type="EMBL" id="RIJ33502.1"/>
    </source>
</evidence>